<protein>
    <submittedName>
        <fullName evidence="1">Uncharacterized protein</fullName>
    </submittedName>
</protein>
<keyword evidence="2" id="KW-1185">Reference proteome</keyword>
<dbReference type="Proteomes" id="UP000499080">
    <property type="component" value="Unassembled WGS sequence"/>
</dbReference>
<organism evidence="1 2">
    <name type="scientific">Araneus ventricosus</name>
    <name type="common">Orbweaver spider</name>
    <name type="synonym">Epeira ventricosa</name>
    <dbReference type="NCBI Taxonomy" id="182803"/>
    <lineage>
        <taxon>Eukaryota</taxon>
        <taxon>Metazoa</taxon>
        <taxon>Ecdysozoa</taxon>
        <taxon>Arthropoda</taxon>
        <taxon>Chelicerata</taxon>
        <taxon>Arachnida</taxon>
        <taxon>Araneae</taxon>
        <taxon>Araneomorphae</taxon>
        <taxon>Entelegynae</taxon>
        <taxon>Araneoidea</taxon>
        <taxon>Araneidae</taxon>
        <taxon>Araneus</taxon>
    </lineage>
</organism>
<sequence length="88" mass="10319">MCCFGTSKMAGKNSEGNYLCYSIFSARCNPHRPKTHDKSSVSSMRQDLRERRIPEEAYRWPPGSFWHEHATENVALYRVSECLYTRVR</sequence>
<evidence type="ECO:0000313" key="1">
    <source>
        <dbReference type="EMBL" id="GBL74093.1"/>
    </source>
</evidence>
<dbReference type="AlphaFoldDB" id="A0A4Y2A303"/>
<dbReference type="EMBL" id="BGPR01000004">
    <property type="protein sequence ID" value="GBL74093.1"/>
    <property type="molecule type" value="Genomic_DNA"/>
</dbReference>
<comment type="caution">
    <text evidence="1">The sequence shown here is derived from an EMBL/GenBank/DDBJ whole genome shotgun (WGS) entry which is preliminary data.</text>
</comment>
<accession>A0A4Y2A303</accession>
<name>A0A4Y2A303_ARAVE</name>
<gene>
    <name evidence="1" type="ORF">AVEN_230993_1</name>
</gene>
<proteinExistence type="predicted"/>
<reference evidence="1 2" key="1">
    <citation type="journal article" date="2019" name="Sci. Rep.">
        <title>Orb-weaving spider Araneus ventricosus genome elucidates the spidroin gene catalogue.</title>
        <authorList>
            <person name="Kono N."/>
            <person name="Nakamura H."/>
            <person name="Ohtoshi R."/>
            <person name="Moran D.A.P."/>
            <person name="Shinohara A."/>
            <person name="Yoshida Y."/>
            <person name="Fujiwara M."/>
            <person name="Mori M."/>
            <person name="Tomita M."/>
            <person name="Arakawa K."/>
        </authorList>
    </citation>
    <scope>NUCLEOTIDE SEQUENCE [LARGE SCALE GENOMIC DNA]</scope>
</reference>
<evidence type="ECO:0000313" key="2">
    <source>
        <dbReference type="Proteomes" id="UP000499080"/>
    </source>
</evidence>